<feature type="domain" description="Calcium uniporter protein C-terminal" evidence="21">
    <location>
        <begin position="337"/>
        <end position="455"/>
    </location>
</feature>
<proteinExistence type="inferred from homology"/>
<comment type="function">
    <text evidence="17">Highly selective calcium channel localized to the inner mitochondrial membrane, which mediates calcium uptake into the mitochondrial matrix. Mitochondrial calcium homeostasis plays key roles in cellular physiology and regulates ATP production, cytoplasmic calcium signals and activation of cell death pathways. Sufficient to operate as a pore-forming channel without the need of calcium-sensor or auxiliary subunit.</text>
</comment>
<comment type="caution">
    <text evidence="22">The sequence shown here is derived from an EMBL/GenBank/DDBJ whole genome shotgun (WGS) entry which is preliminary data.</text>
</comment>
<evidence type="ECO:0000256" key="4">
    <source>
        <dbReference type="ARBA" id="ARBA00022568"/>
    </source>
</evidence>
<evidence type="ECO:0000256" key="18">
    <source>
        <dbReference type="SAM" id="Coils"/>
    </source>
</evidence>
<evidence type="ECO:0000256" key="15">
    <source>
        <dbReference type="ARBA" id="ARBA00044966"/>
    </source>
</evidence>
<evidence type="ECO:0000256" key="1">
    <source>
        <dbReference type="ARBA" id="ARBA00004448"/>
    </source>
</evidence>
<dbReference type="Proteomes" id="UP001367316">
    <property type="component" value="Unassembled WGS sequence"/>
</dbReference>
<evidence type="ECO:0000256" key="16">
    <source>
        <dbReference type="ARBA" id="ARBA00044981"/>
    </source>
</evidence>
<keyword evidence="11" id="KW-0496">Mitochondrion</keyword>
<evidence type="ECO:0000313" key="22">
    <source>
        <dbReference type="EMBL" id="KAK7613950.1"/>
    </source>
</evidence>
<feature type="region of interest" description="Disordered" evidence="19">
    <location>
        <begin position="1"/>
        <end position="29"/>
    </location>
</feature>
<evidence type="ECO:0000259" key="21">
    <source>
        <dbReference type="Pfam" id="PF04678"/>
    </source>
</evidence>
<dbReference type="InterPro" id="IPR039055">
    <property type="entry name" value="MCU_fam"/>
</dbReference>
<dbReference type="EMBL" id="JBBPBF010000005">
    <property type="protein sequence ID" value="KAK7613950.1"/>
    <property type="molecule type" value="Genomic_DNA"/>
</dbReference>
<keyword evidence="12 20" id="KW-0472">Membrane</keyword>
<keyword evidence="3" id="KW-0813">Transport</keyword>
<comment type="similarity">
    <text evidence="2">Belongs to the MCU (TC 1.A.77) family.</text>
</comment>
<comment type="catalytic activity">
    <reaction evidence="14">
        <text>Ca(2+)(in) = Ca(2+)(out)</text>
        <dbReference type="Rhea" id="RHEA:29671"/>
        <dbReference type="ChEBI" id="CHEBI:29108"/>
    </reaction>
</comment>
<feature type="coiled-coil region" evidence="18">
    <location>
        <begin position="449"/>
        <end position="509"/>
    </location>
</feature>
<feature type="compositionally biased region" description="Basic and acidic residues" evidence="19">
    <location>
        <begin position="91"/>
        <end position="101"/>
    </location>
</feature>
<evidence type="ECO:0000313" key="23">
    <source>
        <dbReference type="Proteomes" id="UP001367316"/>
    </source>
</evidence>
<feature type="compositionally biased region" description="Basic and acidic residues" evidence="19">
    <location>
        <begin position="208"/>
        <end position="228"/>
    </location>
</feature>
<evidence type="ECO:0000256" key="11">
    <source>
        <dbReference type="ARBA" id="ARBA00023128"/>
    </source>
</evidence>
<evidence type="ECO:0000256" key="8">
    <source>
        <dbReference type="ARBA" id="ARBA00022837"/>
    </source>
</evidence>
<keyword evidence="6 20" id="KW-0812">Transmembrane</keyword>
<evidence type="ECO:0000256" key="5">
    <source>
        <dbReference type="ARBA" id="ARBA00022673"/>
    </source>
</evidence>
<evidence type="ECO:0000256" key="3">
    <source>
        <dbReference type="ARBA" id="ARBA00022448"/>
    </source>
</evidence>
<feature type="region of interest" description="Disordered" evidence="19">
    <location>
        <begin position="201"/>
        <end position="236"/>
    </location>
</feature>
<keyword evidence="7" id="KW-0999">Mitochondrion inner membrane</keyword>
<evidence type="ECO:0000256" key="9">
    <source>
        <dbReference type="ARBA" id="ARBA00022989"/>
    </source>
</evidence>
<evidence type="ECO:0000256" key="10">
    <source>
        <dbReference type="ARBA" id="ARBA00023065"/>
    </source>
</evidence>
<name>A0ABR1NFK1_9PEZI</name>
<feature type="transmembrane region" description="Helical" evidence="20">
    <location>
        <begin position="369"/>
        <end position="389"/>
    </location>
</feature>
<evidence type="ECO:0000256" key="7">
    <source>
        <dbReference type="ARBA" id="ARBA00022792"/>
    </source>
</evidence>
<comment type="subcellular location">
    <subcellularLocation>
        <location evidence="1">Mitochondrion inner membrane</location>
        <topology evidence="1">Multi-pass membrane protein</topology>
    </subcellularLocation>
</comment>
<evidence type="ECO:0000256" key="19">
    <source>
        <dbReference type="SAM" id="MobiDB-lite"/>
    </source>
</evidence>
<reference evidence="22 23" key="1">
    <citation type="submission" date="2024-04" db="EMBL/GenBank/DDBJ databases">
        <title>Phyllosticta paracitricarpa is synonymous to the EU quarantine fungus P. citricarpa based on phylogenomic analyses.</title>
        <authorList>
            <consortium name="Lawrence Berkeley National Laboratory"/>
            <person name="Van ingen-buijs V.A."/>
            <person name="Van westerhoven A.C."/>
            <person name="Haridas S."/>
            <person name="Skiadas P."/>
            <person name="Martin F."/>
            <person name="Groenewald J.Z."/>
            <person name="Crous P.W."/>
            <person name="Seidl M.F."/>
        </authorList>
    </citation>
    <scope>NUCLEOTIDE SEQUENCE [LARGE SCALE GENOMIC DNA]</scope>
    <source>
        <strain evidence="22 23">CBS 141358</strain>
    </source>
</reference>
<keyword evidence="10" id="KW-0406">Ion transport</keyword>
<keyword evidence="23" id="KW-1185">Reference proteome</keyword>
<evidence type="ECO:0000256" key="6">
    <source>
        <dbReference type="ARBA" id="ARBA00022692"/>
    </source>
</evidence>
<keyword evidence="13" id="KW-0407">Ion channel</keyword>
<feature type="region of interest" description="Disordered" evidence="19">
    <location>
        <begin position="88"/>
        <end position="125"/>
    </location>
</feature>
<keyword evidence="9 20" id="KW-1133">Transmembrane helix</keyword>
<evidence type="ECO:0000256" key="13">
    <source>
        <dbReference type="ARBA" id="ARBA00023303"/>
    </source>
</evidence>
<evidence type="ECO:0000256" key="14">
    <source>
        <dbReference type="ARBA" id="ARBA00036634"/>
    </source>
</evidence>
<sequence length="510" mass="58194">MRDGVAETGRRERITQGCGPRSAPSFGRAFPLTSHRRTWDAATLQTLRLRPCSVRSYTATPLLRVKEDVASHSMPAVELNNNVTREEEEDYERKVAGDKSKQVRRPWHREGSDKPPVARQRSAGAMTKGKLLTTPSRMLKLILPLTTKDHNTDRKDVEPLALLVHPQQPLSYLERLIQSELPTMKKDGKEKIPAVYFRAEDSTQDSMEPAKETPVELPEAEAKKKAPEPDDIEGGDEVYIDGKMQRTGKLNRKTREEANRLRGGVGEGGVESYSGLGHEARSDTTRERRFVRWSASTEIGDFIRDAARGQEFAVEIEGAPYDIRVGVPSFNDRTYYLRMRLRSTSHKIAKMADIKKECDQLAHRGAQRVATGGLVVIIGWWATVYKLTFDTDLGWDVMEPVTYLVGLTTLIGGYVWFLYHNREVSYRSAMNFTISRRQSKLYAEKGFDLQKWESLIEEANALRKEIKMVANEYDVEWDELADEKEEKVAEALRKERKKQKKDKDDKESDD</sequence>
<feature type="compositionally biased region" description="Basic and acidic residues" evidence="19">
    <location>
        <begin position="1"/>
        <end position="14"/>
    </location>
</feature>
<gene>
    <name evidence="22" type="ORF">JOL62DRAFT_590530</name>
</gene>
<comment type="subunit">
    <text evidence="15">Homotetramer, assembles in a dimer or dimers configuration with two interfaces.</text>
</comment>
<evidence type="ECO:0000256" key="2">
    <source>
        <dbReference type="ARBA" id="ARBA00005653"/>
    </source>
</evidence>
<keyword evidence="8" id="KW-0106">Calcium</keyword>
<feature type="transmembrane region" description="Helical" evidence="20">
    <location>
        <begin position="401"/>
        <end position="419"/>
    </location>
</feature>
<dbReference type="InterPro" id="IPR006769">
    <property type="entry name" value="MCU_C"/>
</dbReference>
<evidence type="ECO:0000256" key="20">
    <source>
        <dbReference type="SAM" id="Phobius"/>
    </source>
</evidence>
<dbReference type="PANTHER" id="PTHR13462">
    <property type="entry name" value="CALCIUM UNIPORTER PROTEIN, MITOCHONDRIAL"/>
    <property type="match status" value="1"/>
</dbReference>
<organism evidence="22 23">
    <name type="scientific">Phyllosticta paracitricarpa</name>
    <dbReference type="NCBI Taxonomy" id="2016321"/>
    <lineage>
        <taxon>Eukaryota</taxon>
        <taxon>Fungi</taxon>
        <taxon>Dikarya</taxon>
        <taxon>Ascomycota</taxon>
        <taxon>Pezizomycotina</taxon>
        <taxon>Dothideomycetes</taxon>
        <taxon>Dothideomycetes incertae sedis</taxon>
        <taxon>Botryosphaeriales</taxon>
        <taxon>Phyllostictaceae</taxon>
        <taxon>Phyllosticta</taxon>
    </lineage>
</organism>
<dbReference type="PANTHER" id="PTHR13462:SF10">
    <property type="entry name" value="CALCIUM UNIPORTER PROTEIN, MITOCHONDRIAL"/>
    <property type="match status" value="1"/>
</dbReference>
<dbReference type="Pfam" id="PF04678">
    <property type="entry name" value="MCU"/>
    <property type="match status" value="1"/>
</dbReference>
<protein>
    <recommendedName>
        <fullName evidence="16">Calcium uniporter protein, mitochondrial</fullName>
    </recommendedName>
</protein>
<accession>A0ABR1NFK1</accession>
<keyword evidence="5" id="KW-0107">Calcium channel</keyword>
<keyword evidence="18" id="KW-0175">Coiled coil</keyword>
<evidence type="ECO:0000256" key="17">
    <source>
        <dbReference type="ARBA" id="ARBA00045938"/>
    </source>
</evidence>
<evidence type="ECO:0000256" key="12">
    <source>
        <dbReference type="ARBA" id="ARBA00023136"/>
    </source>
</evidence>
<keyword evidence="4" id="KW-0109">Calcium transport</keyword>